<evidence type="ECO:0000313" key="3">
    <source>
        <dbReference type="Proteomes" id="UP001177003"/>
    </source>
</evidence>
<protein>
    <recommendedName>
        <fullName evidence="4">DUF4283 domain-containing protein</fullName>
    </recommendedName>
</protein>
<feature type="region of interest" description="Disordered" evidence="1">
    <location>
        <begin position="499"/>
        <end position="538"/>
    </location>
</feature>
<feature type="region of interest" description="Disordered" evidence="1">
    <location>
        <begin position="566"/>
        <end position="610"/>
    </location>
</feature>
<evidence type="ECO:0008006" key="4">
    <source>
        <dbReference type="Google" id="ProtNLM"/>
    </source>
</evidence>
<evidence type="ECO:0000256" key="1">
    <source>
        <dbReference type="SAM" id="MobiDB-lite"/>
    </source>
</evidence>
<dbReference type="Proteomes" id="UP001177003">
    <property type="component" value="Chromosome 0"/>
</dbReference>
<name>A0AA35XZS9_LACSI</name>
<proteinExistence type="predicted"/>
<gene>
    <name evidence="2" type="ORF">LSALG_LOCUS2149</name>
</gene>
<dbReference type="PANTHER" id="PTHR31286:SF99">
    <property type="entry name" value="DUF4283 DOMAIN-CONTAINING PROTEIN"/>
    <property type="match status" value="1"/>
</dbReference>
<accession>A0AA35XZS9</accession>
<reference evidence="2" key="1">
    <citation type="submission" date="2023-04" db="EMBL/GenBank/DDBJ databases">
        <authorList>
            <person name="Vijverberg K."/>
            <person name="Xiong W."/>
            <person name="Schranz E."/>
        </authorList>
    </citation>
    <scope>NUCLEOTIDE SEQUENCE</scope>
</reference>
<feature type="compositionally biased region" description="Basic and acidic residues" evidence="1">
    <location>
        <begin position="505"/>
        <end position="525"/>
    </location>
</feature>
<sequence length="1224" mass="137253">MGLIPIISYFSPWQLGVSTLVGATSSLISKWWDNYPLIPGIGYVLLKLYHKWVGCFPCNHKNNHFMIFWHKCKAIAIRCIPDFIGFLSFEVDYSLLHLGLIPISWYFYPRQLGFSTYVGATASSISKWWDIHPAIHGIGYVNLRLYHLQVGCFLCYHKNNHIWSFMDPFLLIAVWFIPDFIGIFSFEVVNFLKQMGLIPVSWKFLPMQLGISTLVGATTSSISKWWDIYPAIHWIGIYLQGYFWNTLIKKGIDGFQAFGLILKKKVGNVVFCNLEDCGLIVLMRYLFARGWDFIQGQFRNSWIIILEELLKSNWISLGNKEGEDNWKKIWKCWDLLENNGFSIILSRALKNLFWSLLDSKVKIGKKVINYLVEKIGKNCMKNIVQSSKLIAILGFSFVWRYLQTIVVLNDLANDFLELDVPWKLWKTNIIQTVDYLIEYEAIFWGLTWRKIGSYMKIDDLEDFVNWMIHRVRRSSKKSKYHDKEDDILRSFHFEDSPGNLANRAHNHDDHHDQGNKEPTTFHENDEVPDPNNCLGNSFDAPIEGYDTSEVASGVLDLKDKRLKALSDSDSGDVLSSSTSPAIVATSQDTHRCPSPPCTMADPNIDTPKGSHVKPVMEFAKRDGVVEGVSENISHGSSIAAYESGVERHANDELYETSAKIDGALEDCSDSDVRDLVREFPSAGILSPVVSTPNPPSGSISDVPWSFQPLTSATPPVTPPLSIEDGQPVPLCVGDSKSTPLMETRTKFGKDSSGYVGKDSASLSPSVNMGLFSYPESQKDPHPIDIDVSLTNVGMGEEYQSAACVGCPMPINCNPLVGDKDFNAPVHPSHLLSIRVPATPLHISSKNPCVGHDFETLPPLSVPVNDFNTPPSFFGPNSPNIVQQALSFADIVKGCPPFNDPPLVDAPSTTTKPTAVNDFNSAEAPPIPSLKLDFINEIETSDDDFLIIPSDILANGSTPFERTLYGYFVGDRLVFPFVKDRTHELWKEHGLCDIFINDDDVFFFKFDNDVDGLSLIASKLGKPLEVDSYTTTMCERATGRAVYARILIEMSAKTPWAKEIKIKAFTAKGTTSTTLRVEYSWNPKRCDHCNIFGHDHVTCPMHTISTPDPKPATSTQKEVDNEGFQTVKRRPRTLPIPKKKIPIYNRKGNGPTLKISQVYKPVTRTKPKKKVSTNMFDALSHQRVYDIDDDSRVPPVIHSSASHPVYDALPSYSHGGCISSPIDQG</sequence>
<keyword evidence="3" id="KW-1185">Reference proteome</keyword>
<dbReference type="PANTHER" id="PTHR31286">
    <property type="entry name" value="GLYCINE-RICH CELL WALL STRUCTURAL PROTEIN 1.8-LIKE"/>
    <property type="match status" value="1"/>
</dbReference>
<organism evidence="2 3">
    <name type="scientific">Lactuca saligna</name>
    <name type="common">Willowleaf lettuce</name>
    <dbReference type="NCBI Taxonomy" id="75948"/>
    <lineage>
        <taxon>Eukaryota</taxon>
        <taxon>Viridiplantae</taxon>
        <taxon>Streptophyta</taxon>
        <taxon>Embryophyta</taxon>
        <taxon>Tracheophyta</taxon>
        <taxon>Spermatophyta</taxon>
        <taxon>Magnoliopsida</taxon>
        <taxon>eudicotyledons</taxon>
        <taxon>Gunneridae</taxon>
        <taxon>Pentapetalae</taxon>
        <taxon>asterids</taxon>
        <taxon>campanulids</taxon>
        <taxon>Asterales</taxon>
        <taxon>Asteraceae</taxon>
        <taxon>Cichorioideae</taxon>
        <taxon>Cichorieae</taxon>
        <taxon>Lactucinae</taxon>
        <taxon>Lactuca</taxon>
    </lineage>
</organism>
<dbReference type="EMBL" id="OX465086">
    <property type="protein sequence ID" value="CAI9261359.1"/>
    <property type="molecule type" value="Genomic_DNA"/>
</dbReference>
<feature type="compositionally biased region" description="Low complexity" evidence="1">
    <location>
        <begin position="567"/>
        <end position="579"/>
    </location>
</feature>
<dbReference type="AlphaFoldDB" id="A0AA35XZS9"/>
<evidence type="ECO:0000313" key="2">
    <source>
        <dbReference type="EMBL" id="CAI9261359.1"/>
    </source>
</evidence>
<dbReference type="InterPro" id="IPR040256">
    <property type="entry name" value="At4g02000-like"/>
</dbReference>